<dbReference type="Proteomes" id="UP000198988">
    <property type="component" value="Unassembled WGS sequence"/>
</dbReference>
<accession>A0A1H6MFR4</accession>
<dbReference type="AlphaFoldDB" id="A0A1H6MFR4"/>
<organism evidence="1 2">
    <name type="scientific">Bathymodiolus azoricus thioautotrophic gill symbiont</name>
    <dbReference type="NCBI Taxonomy" id="235205"/>
    <lineage>
        <taxon>Bacteria</taxon>
        <taxon>Pseudomonadati</taxon>
        <taxon>Pseudomonadota</taxon>
        <taxon>Gammaproteobacteria</taxon>
        <taxon>sulfur-oxidizing symbionts</taxon>
    </lineage>
</organism>
<dbReference type="EMBL" id="CDSC02000426">
    <property type="protein sequence ID" value="SEI00363.1"/>
    <property type="molecule type" value="Genomic_DNA"/>
</dbReference>
<sequence length="54" mass="6909">MRLTHARYLCKDLLRYCWQYYSSIDRFLIIIHLDKGGYHPFNWHYCYRLENYRC</sequence>
<protein>
    <submittedName>
        <fullName evidence="1">Uncharacterized protein</fullName>
    </submittedName>
</protein>
<evidence type="ECO:0000313" key="2">
    <source>
        <dbReference type="Proteomes" id="UP000198988"/>
    </source>
</evidence>
<gene>
    <name evidence="1" type="ORF">BAZSYMA_ACONTIG102815_1</name>
</gene>
<proteinExistence type="predicted"/>
<evidence type="ECO:0000313" key="1">
    <source>
        <dbReference type="EMBL" id="SEI00363.1"/>
    </source>
</evidence>
<name>A0A1H6MFR4_9GAMM</name>
<reference evidence="2" key="1">
    <citation type="submission" date="2016-06" db="EMBL/GenBank/DDBJ databases">
        <authorList>
            <person name="Petersen J."/>
            <person name="Sayavedra L."/>
        </authorList>
    </citation>
    <scope>NUCLEOTIDE SEQUENCE [LARGE SCALE GENOMIC DNA]</scope>
    <source>
        <strain evidence="2">BazSymA</strain>
    </source>
</reference>